<comment type="caution">
    <text evidence="2">The sequence shown here is derived from an EMBL/GenBank/DDBJ whole genome shotgun (WGS) entry which is preliminary data.</text>
</comment>
<feature type="signal peptide" evidence="1">
    <location>
        <begin position="1"/>
        <end position="15"/>
    </location>
</feature>
<keyword evidence="3" id="KW-1185">Reference proteome</keyword>
<dbReference type="Proteomes" id="UP000664203">
    <property type="component" value="Unassembled WGS sequence"/>
</dbReference>
<evidence type="ECO:0000313" key="2">
    <source>
        <dbReference type="EMBL" id="CAF9913832.1"/>
    </source>
</evidence>
<evidence type="ECO:0000256" key="1">
    <source>
        <dbReference type="SAM" id="SignalP"/>
    </source>
</evidence>
<evidence type="ECO:0000313" key="3">
    <source>
        <dbReference type="Proteomes" id="UP000664203"/>
    </source>
</evidence>
<dbReference type="EMBL" id="CAJPDR010000066">
    <property type="protein sequence ID" value="CAF9913832.1"/>
    <property type="molecule type" value="Genomic_DNA"/>
</dbReference>
<keyword evidence="1" id="KW-0732">Signal</keyword>
<gene>
    <name evidence="2" type="ORF">ALECFALPRED_009116</name>
</gene>
<protein>
    <submittedName>
        <fullName evidence="2">Uncharacterized protein</fullName>
    </submittedName>
</protein>
<organism evidence="2 3">
    <name type="scientific">Alectoria fallacina</name>
    <dbReference type="NCBI Taxonomy" id="1903189"/>
    <lineage>
        <taxon>Eukaryota</taxon>
        <taxon>Fungi</taxon>
        <taxon>Dikarya</taxon>
        <taxon>Ascomycota</taxon>
        <taxon>Pezizomycotina</taxon>
        <taxon>Lecanoromycetes</taxon>
        <taxon>OSLEUM clade</taxon>
        <taxon>Lecanoromycetidae</taxon>
        <taxon>Lecanorales</taxon>
        <taxon>Lecanorineae</taxon>
        <taxon>Parmeliaceae</taxon>
        <taxon>Alectoria</taxon>
    </lineage>
</organism>
<proteinExistence type="predicted"/>
<feature type="chain" id="PRO_5034323793" evidence="1">
    <location>
        <begin position="16"/>
        <end position="63"/>
    </location>
</feature>
<sequence>MLFAILGAAISHFFGIDPATIGSPAVQDKQMAHVRQVRLRNLMWAERKAGEGQLASMGFCCWW</sequence>
<accession>A0A8H3F0R5</accession>
<reference evidence="2" key="1">
    <citation type="submission" date="2021-03" db="EMBL/GenBank/DDBJ databases">
        <authorList>
            <person name="Tagirdzhanova G."/>
        </authorList>
    </citation>
    <scope>NUCLEOTIDE SEQUENCE</scope>
</reference>
<name>A0A8H3F0R5_9LECA</name>
<dbReference type="AlphaFoldDB" id="A0A8H3F0R5"/>